<gene>
    <name evidence="2" type="ORF">GSONMT00001246001</name>
</gene>
<dbReference type="EMBL" id="FR955492">
    <property type="protein sequence ID" value="CDR00277.1"/>
    <property type="molecule type" value="Genomic_DNA"/>
</dbReference>
<dbReference type="AlphaFoldDB" id="A0A060Z8W1"/>
<dbReference type="STRING" id="8022.A0A060Z8W1"/>
<feature type="compositionally biased region" description="Basic residues" evidence="1">
    <location>
        <begin position="86"/>
        <end position="95"/>
    </location>
</feature>
<reference evidence="2" key="2">
    <citation type="submission" date="2014-03" db="EMBL/GenBank/DDBJ databases">
        <authorList>
            <person name="Genoscope - CEA"/>
        </authorList>
    </citation>
    <scope>NUCLEOTIDE SEQUENCE</scope>
</reference>
<proteinExistence type="predicted"/>
<evidence type="ECO:0000313" key="3">
    <source>
        <dbReference type="Proteomes" id="UP000193380"/>
    </source>
</evidence>
<dbReference type="Proteomes" id="UP000193380">
    <property type="component" value="Unassembled WGS sequence"/>
</dbReference>
<feature type="region of interest" description="Disordered" evidence="1">
    <location>
        <begin position="73"/>
        <end position="109"/>
    </location>
</feature>
<organism evidence="2 3">
    <name type="scientific">Oncorhynchus mykiss</name>
    <name type="common">Rainbow trout</name>
    <name type="synonym">Salmo gairdneri</name>
    <dbReference type="NCBI Taxonomy" id="8022"/>
    <lineage>
        <taxon>Eukaryota</taxon>
        <taxon>Metazoa</taxon>
        <taxon>Chordata</taxon>
        <taxon>Craniata</taxon>
        <taxon>Vertebrata</taxon>
        <taxon>Euteleostomi</taxon>
        <taxon>Actinopterygii</taxon>
        <taxon>Neopterygii</taxon>
        <taxon>Teleostei</taxon>
        <taxon>Protacanthopterygii</taxon>
        <taxon>Salmoniformes</taxon>
        <taxon>Salmonidae</taxon>
        <taxon>Salmoninae</taxon>
        <taxon>Oncorhynchus</taxon>
    </lineage>
</organism>
<evidence type="ECO:0000313" key="2">
    <source>
        <dbReference type="EMBL" id="CDR00277.1"/>
    </source>
</evidence>
<reference evidence="2" key="1">
    <citation type="journal article" date="2014" name="Nat. Commun.">
        <title>The rainbow trout genome provides novel insights into evolution after whole-genome duplication in vertebrates.</title>
        <authorList>
            <person name="Berthelot C."/>
            <person name="Brunet F."/>
            <person name="Chalopin D."/>
            <person name="Juanchich A."/>
            <person name="Bernard M."/>
            <person name="Noel B."/>
            <person name="Bento P."/>
            <person name="Da Silva C."/>
            <person name="Labadie K."/>
            <person name="Alberti A."/>
            <person name="Aury J.M."/>
            <person name="Louis A."/>
            <person name="Dehais P."/>
            <person name="Bardou P."/>
            <person name="Montfort J."/>
            <person name="Klopp C."/>
            <person name="Cabau C."/>
            <person name="Gaspin C."/>
            <person name="Thorgaard G.H."/>
            <person name="Boussaha M."/>
            <person name="Quillet E."/>
            <person name="Guyomard R."/>
            <person name="Galiana D."/>
            <person name="Bobe J."/>
            <person name="Volff J.N."/>
            <person name="Genet C."/>
            <person name="Wincker P."/>
            <person name="Jaillon O."/>
            <person name="Roest Crollius H."/>
            <person name="Guiguen Y."/>
        </authorList>
    </citation>
    <scope>NUCLEOTIDE SEQUENCE [LARGE SCALE GENOMIC DNA]</scope>
</reference>
<evidence type="ECO:0000256" key="1">
    <source>
        <dbReference type="SAM" id="MobiDB-lite"/>
    </source>
</evidence>
<protein>
    <submittedName>
        <fullName evidence="2">Uncharacterized protein</fullName>
    </submittedName>
</protein>
<name>A0A060Z8W1_ONCMY</name>
<dbReference type="PaxDb" id="8022-A0A060Z8W1"/>
<accession>A0A060Z8W1</accession>
<sequence>MGKKDMSQIDERIGARYQQVMKEWKACEVIVKQREKEMQSAIFANLSSGSSIESHALRHRDSTLCNEVFISVDEPDAGAGGAGNPRRGRERHPRPLHSDSPHSQWGTSS</sequence>